<dbReference type="PANTHER" id="PTHR33835">
    <property type="entry name" value="YALI0C07656P"/>
    <property type="match status" value="1"/>
</dbReference>
<dbReference type="Pfam" id="PF14234">
    <property type="entry name" value="DUF4336"/>
    <property type="match status" value="1"/>
</dbReference>
<protein>
    <submittedName>
        <fullName evidence="1">Uncharacterized protein</fullName>
    </submittedName>
</protein>
<dbReference type="AlphaFoldDB" id="A0A8H5D313"/>
<sequence length="145" mass="16094">MSQTVIREVIKNVWTISTPFELGSMPLGHRSTAVKLSSGDVWVHASTPLDTETKEAIDKLGPVKYILNSSLAHHWYLSDFKKAYPSAKLIGTEGIAAKKKSEGLKFDGEYGKDPASTTYGYEDEIKTWQASLYLKITHSLTPHPL</sequence>
<organism evidence="1 2">
    <name type="scientific">Tetrapyrgos nigripes</name>
    <dbReference type="NCBI Taxonomy" id="182062"/>
    <lineage>
        <taxon>Eukaryota</taxon>
        <taxon>Fungi</taxon>
        <taxon>Dikarya</taxon>
        <taxon>Basidiomycota</taxon>
        <taxon>Agaricomycotina</taxon>
        <taxon>Agaricomycetes</taxon>
        <taxon>Agaricomycetidae</taxon>
        <taxon>Agaricales</taxon>
        <taxon>Marasmiineae</taxon>
        <taxon>Marasmiaceae</taxon>
        <taxon>Tetrapyrgos</taxon>
    </lineage>
</organism>
<dbReference type="OrthoDB" id="421671at2759"/>
<dbReference type="EMBL" id="JAACJM010000067">
    <property type="protein sequence ID" value="KAF5352164.1"/>
    <property type="molecule type" value="Genomic_DNA"/>
</dbReference>
<dbReference type="Proteomes" id="UP000559256">
    <property type="component" value="Unassembled WGS sequence"/>
</dbReference>
<dbReference type="InterPro" id="IPR025638">
    <property type="entry name" value="DUF4336"/>
</dbReference>
<gene>
    <name evidence="1" type="ORF">D9758_009196</name>
</gene>
<name>A0A8H5D313_9AGAR</name>
<reference evidence="1 2" key="1">
    <citation type="journal article" date="2020" name="ISME J.">
        <title>Uncovering the hidden diversity of litter-decomposition mechanisms in mushroom-forming fungi.</title>
        <authorList>
            <person name="Floudas D."/>
            <person name="Bentzer J."/>
            <person name="Ahren D."/>
            <person name="Johansson T."/>
            <person name="Persson P."/>
            <person name="Tunlid A."/>
        </authorList>
    </citation>
    <scope>NUCLEOTIDE SEQUENCE [LARGE SCALE GENOMIC DNA]</scope>
    <source>
        <strain evidence="1 2">CBS 291.85</strain>
    </source>
</reference>
<evidence type="ECO:0000313" key="2">
    <source>
        <dbReference type="Proteomes" id="UP000559256"/>
    </source>
</evidence>
<evidence type="ECO:0000313" key="1">
    <source>
        <dbReference type="EMBL" id="KAF5352164.1"/>
    </source>
</evidence>
<keyword evidence="2" id="KW-1185">Reference proteome</keyword>
<dbReference type="PANTHER" id="PTHR33835:SF1">
    <property type="entry name" value="METALLO-BETA-LACTAMASE DOMAIN-CONTAINING PROTEIN"/>
    <property type="match status" value="1"/>
</dbReference>
<comment type="caution">
    <text evidence="1">The sequence shown here is derived from an EMBL/GenBank/DDBJ whole genome shotgun (WGS) entry which is preliminary data.</text>
</comment>
<accession>A0A8H5D313</accession>
<proteinExistence type="predicted"/>